<dbReference type="PANTHER" id="PTHR23257">
    <property type="entry name" value="SERINE-THREONINE PROTEIN KINASE"/>
    <property type="match status" value="1"/>
</dbReference>
<evidence type="ECO:0000313" key="2">
    <source>
        <dbReference type="EMBL" id="KZT54920.1"/>
    </source>
</evidence>
<evidence type="ECO:0000259" key="1">
    <source>
        <dbReference type="PROSITE" id="PS50011"/>
    </source>
</evidence>
<dbReference type="InterPro" id="IPR001245">
    <property type="entry name" value="Ser-Thr/Tyr_kinase_cat_dom"/>
</dbReference>
<dbReference type="OrthoDB" id="346907at2759"/>
<proteinExistence type="predicted"/>
<dbReference type="GO" id="GO:0007165">
    <property type="term" value="P:signal transduction"/>
    <property type="evidence" value="ECO:0007669"/>
    <property type="project" value="TreeGrafter"/>
</dbReference>
<dbReference type="GO" id="GO:0005524">
    <property type="term" value="F:ATP binding"/>
    <property type="evidence" value="ECO:0007669"/>
    <property type="project" value="InterPro"/>
</dbReference>
<dbReference type="InterPro" id="IPR050167">
    <property type="entry name" value="Ser_Thr_protein_kinase"/>
</dbReference>
<dbReference type="PROSITE" id="PS50011">
    <property type="entry name" value="PROTEIN_KINASE_DOM"/>
    <property type="match status" value="1"/>
</dbReference>
<dbReference type="AlphaFoldDB" id="A0A165EI74"/>
<keyword evidence="2" id="KW-0418">Kinase</keyword>
<keyword evidence="2" id="KW-0808">Transferase</keyword>
<dbReference type="GO" id="GO:0004672">
    <property type="term" value="F:protein kinase activity"/>
    <property type="evidence" value="ECO:0007669"/>
    <property type="project" value="InterPro"/>
</dbReference>
<organism evidence="2 3">
    <name type="scientific">Calocera cornea HHB12733</name>
    <dbReference type="NCBI Taxonomy" id="1353952"/>
    <lineage>
        <taxon>Eukaryota</taxon>
        <taxon>Fungi</taxon>
        <taxon>Dikarya</taxon>
        <taxon>Basidiomycota</taxon>
        <taxon>Agaricomycotina</taxon>
        <taxon>Dacrymycetes</taxon>
        <taxon>Dacrymycetales</taxon>
        <taxon>Dacrymycetaceae</taxon>
        <taxon>Calocera</taxon>
    </lineage>
</organism>
<dbReference type="Pfam" id="PF07714">
    <property type="entry name" value="PK_Tyr_Ser-Thr"/>
    <property type="match status" value="1"/>
</dbReference>
<dbReference type="SUPFAM" id="SSF56112">
    <property type="entry name" value="Protein kinase-like (PK-like)"/>
    <property type="match status" value="1"/>
</dbReference>
<accession>A0A165EI74</accession>
<dbReference type="STRING" id="1353952.A0A165EI74"/>
<feature type="non-terminal residue" evidence="2">
    <location>
        <position position="1"/>
    </location>
</feature>
<sequence length="196" mass="21987">DLLIWTQLRHPNILELYGVCSQGRYRFAMVHPFPEHGTAREYLRTHPSTLRLRLVLNVARGLEYLHSRQPPIVHGDLQTMNVMIRAEGHACLTGFGISRTLLESPPPASIARWLAPEVIYPGDNGMTVLGSLTTEADVYGFGMVAYEMFTGRKPFHDLLNNYTIAHMLAAGERPSRPTDTVECGISDGVWELLQEC</sequence>
<dbReference type="GO" id="GO:0005737">
    <property type="term" value="C:cytoplasm"/>
    <property type="evidence" value="ECO:0007669"/>
    <property type="project" value="TreeGrafter"/>
</dbReference>
<dbReference type="Proteomes" id="UP000076842">
    <property type="component" value="Unassembled WGS sequence"/>
</dbReference>
<dbReference type="EMBL" id="KV424004">
    <property type="protein sequence ID" value="KZT54920.1"/>
    <property type="molecule type" value="Genomic_DNA"/>
</dbReference>
<keyword evidence="3" id="KW-1185">Reference proteome</keyword>
<reference evidence="2 3" key="1">
    <citation type="journal article" date="2016" name="Mol. Biol. Evol.">
        <title>Comparative Genomics of Early-Diverging Mushroom-Forming Fungi Provides Insights into the Origins of Lignocellulose Decay Capabilities.</title>
        <authorList>
            <person name="Nagy L.G."/>
            <person name="Riley R."/>
            <person name="Tritt A."/>
            <person name="Adam C."/>
            <person name="Daum C."/>
            <person name="Floudas D."/>
            <person name="Sun H."/>
            <person name="Yadav J.S."/>
            <person name="Pangilinan J."/>
            <person name="Larsson K.H."/>
            <person name="Matsuura K."/>
            <person name="Barry K."/>
            <person name="Labutti K."/>
            <person name="Kuo R."/>
            <person name="Ohm R.A."/>
            <person name="Bhattacharya S.S."/>
            <person name="Shirouzu T."/>
            <person name="Yoshinaga Y."/>
            <person name="Martin F.M."/>
            <person name="Grigoriev I.V."/>
            <person name="Hibbett D.S."/>
        </authorList>
    </citation>
    <scope>NUCLEOTIDE SEQUENCE [LARGE SCALE GENOMIC DNA]</scope>
    <source>
        <strain evidence="2 3">HHB12733</strain>
    </source>
</reference>
<dbReference type="InParanoid" id="A0A165EI74"/>
<gene>
    <name evidence="2" type="ORF">CALCODRAFT_437906</name>
</gene>
<dbReference type="InterPro" id="IPR000719">
    <property type="entry name" value="Prot_kinase_dom"/>
</dbReference>
<evidence type="ECO:0000313" key="3">
    <source>
        <dbReference type="Proteomes" id="UP000076842"/>
    </source>
</evidence>
<dbReference type="Gene3D" id="1.10.510.10">
    <property type="entry name" value="Transferase(Phosphotransferase) domain 1"/>
    <property type="match status" value="1"/>
</dbReference>
<protein>
    <submittedName>
        <fullName evidence="2">Kinase-like protein</fullName>
    </submittedName>
</protein>
<feature type="domain" description="Protein kinase" evidence="1">
    <location>
        <begin position="1"/>
        <end position="196"/>
    </location>
</feature>
<dbReference type="InterPro" id="IPR011009">
    <property type="entry name" value="Kinase-like_dom_sf"/>
</dbReference>
<name>A0A165EI74_9BASI</name>